<dbReference type="GO" id="GO:0055086">
    <property type="term" value="P:nucleobase-containing small molecule metabolic process"/>
    <property type="evidence" value="ECO:0007669"/>
    <property type="project" value="UniProtKB-ARBA"/>
</dbReference>
<comment type="function">
    <text evidence="2 15">This enzyme scavenges exogenous and endogenous cytidine and 2'-deoxycytidine for UMP synthesis.</text>
</comment>
<keyword evidence="18" id="KW-1185">Reference proteome</keyword>
<keyword evidence="8 14" id="KW-0862">Zinc</keyword>
<feature type="binding site" evidence="13">
    <location>
        <begin position="51"/>
        <end position="57"/>
    </location>
    <ligand>
        <name>substrate</name>
    </ligand>
</feature>
<comment type="cofactor">
    <cofactor evidence="1 14 15">
        <name>Zn(2+)</name>
        <dbReference type="ChEBI" id="CHEBI:29105"/>
    </cofactor>
</comment>
<dbReference type="EMBL" id="CP051428">
    <property type="protein sequence ID" value="QJC52548.1"/>
    <property type="molecule type" value="Genomic_DNA"/>
</dbReference>
<dbReference type="InterPro" id="IPR002125">
    <property type="entry name" value="CMP_dCMP_dom"/>
</dbReference>
<comment type="catalytic activity">
    <reaction evidence="11 15">
        <text>cytidine + H2O + H(+) = uridine + NH4(+)</text>
        <dbReference type="Rhea" id="RHEA:16069"/>
        <dbReference type="ChEBI" id="CHEBI:15377"/>
        <dbReference type="ChEBI" id="CHEBI:15378"/>
        <dbReference type="ChEBI" id="CHEBI:16704"/>
        <dbReference type="ChEBI" id="CHEBI:17562"/>
        <dbReference type="ChEBI" id="CHEBI:28938"/>
        <dbReference type="EC" id="3.5.4.5"/>
    </reaction>
</comment>
<dbReference type="EC" id="3.5.4.5" evidence="4 15"/>
<dbReference type="CDD" id="cd01283">
    <property type="entry name" value="cytidine_deaminase"/>
    <property type="match status" value="1"/>
</dbReference>
<evidence type="ECO:0000259" key="16">
    <source>
        <dbReference type="PROSITE" id="PS51747"/>
    </source>
</evidence>
<keyword evidence="7 15" id="KW-0378">Hydrolase</keyword>
<keyword evidence="6 14" id="KW-0479">Metal-binding</keyword>
<proteinExistence type="inferred from homology"/>
<dbReference type="Proteomes" id="UP000502136">
    <property type="component" value="Chromosome"/>
</dbReference>
<protein>
    <recommendedName>
        <fullName evidence="5 15">Cytidine deaminase</fullName>
        <ecNumber evidence="4 15">3.5.4.5</ecNumber>
    </recommendedName>
    <alternativeName>
        <fullName evidence="9 15">Cytidine aminohydrolase</fullName>
    </alternativeName>
</protein>
<dbReference type="GO" id="GO:0004126">
    <property type="term" value="F:cytidine deaminase activity"/>
    <property type="evidence" value="ECO:0007669"/>
    <property type="project" value="UniProtKB-UniRule"/>
</dbReference>
<dbReference type="AlphaFoldDB" id="A0A6H2GZK8"/>
<organism evidence="17 18">
    <name type="scientific">Paenibacillus albicereus</name>
    <dbReference type="NCBI Taxonomy" id="2726185"/>
    <lineage>
        <taxon>Bacteria</taxon>
        <taxon>Bacillati</taxon>
        <taxon>Bacillota</taxon>
        <taxon>Bacilli</taxon>
        <taxon>Bacillales</taxon>
        <taxon>Paenibacillaceae</taxon>
        <taxon>Paenibacillus</taxon>
    </lineage>
</organism>
<dbReference type="NCBIfam" id="NF004064">
    <property type="entry name" value="PRK05578.1"/>
    <property type="match status" value="1"/>
</dbReference>
<feature type="domain" description="CMP/dCMP-type deaminase" evidence="16">
    <location>
        <begin position="10"/>
        <end position="139"/>
    </location>
</feature>
<evidence type="ECO:0000256" key="9">
    <source>
        <dbReference type="ARBA" id="ARBA00032005"/>
    </source>
</evidence>
<feature type="binding site" evidence="14">
    <location>
        <position position="62"/>
    </location>
    <ligand>
        <name>Zn(2+)</name>
        <dbReference type="ChEBI" id="CHEBI:29105"/>
        <note>catalytic</note>
    </ligand>
</feature>
<evidence type="ECO:0000256" key="10">
    <source>
        <dbReference type="ARBA" id="ARBA00049252"/>
    </source>
</evidence>
<dbReference type="GO" id="GO:0005829">
    <property type="term" value="C:cytosol"/>
    <property type="evidence" value="ECO:0007669"/>
    <property type="project" value="TreeGrafter"/>
</dbReference>
<dbReference type="InterPro" id="IPR016193">
    <property type="entry name" value="Cytidine_deaminase-like"/>
</dbReference>
<dbReference type="KEGG" id="palr:HGI30_13895"/>
<dbReference type="PROSITE" id="PS00903">
    <property type="entry name" value="CYT_DCMP_DEAMINASES_1"/>
    <property type="match status" value="1"/>
</dbReference>
<evidence type="ECO:0000256" key="6">
    <source>
        <dbReference type="ARBA" id="ARBA00022723"/>
    </source>
</evidence>
<evidence type="ECO:0000256" key="14">
    <source>
        <dbReference type="PIRSR" id="PIRSR606262-3"/>
    </source>
</evidence>
<name>A0A6H2GZK8_9BACL</name>
<evidence type="ECO:0000256" key="4">
    <source>
        <dbReference type="ARBA" id="ARBA00012783"/>
    </source>
</evidence>
<accession>A0A6H2GZK8</accession>
<dbReference type="FunFam" id="3.40.140.10:FF:000008">
    <property type="entry name" value="Cytidine deaminase"/>
    <property type="match status" value="1"/>
</dbReference>
<evidence type="ECO:0000256" key="8">
    <source>
        <dbReference type="ARBA" id="ARBA00022833"/>
    </source>
</evidence>
<evidence type="ECO:0000256" key="1">
    <source>
        <dbReference type="ARBA" id="ARBA00001947"/>
    </source>
</evidence>
<dbReference type="InterPro" id="IPR050202">
    <property type="entry name" value="Cyt/Deoxycyt_deaminase"/>
</dbReference>
<evidence type="ECO:0000256" key="15">
    <source>
        <dbReference type="RuleBase" id="RU364006"/>
    </source>
</evidence>
<gene>
    <name evidence="17" type="primary">cdd</name>
    <name evidence="17" type="ORF">HGI30_13895</name>
</gene>
<dbReference type="GO" id="GO:0008270">
    <property type="term" value="F:zinc ion binding"/>
    <property type="evidence" value="ECO:0007669"/>
    <property type="project" value="UniProtKB-UniRule"/>
</dbReference>
<dbReference type="SUPFAM" id="SSF53927">
    <property type="entry name" value="Cytidine deaminase-like"/>
    <property type="match status" value="1"/>
</dbReference>
<dbReference type="PROSITE" id="PS51747">
    <property type="entry name" value="CYT_DCMP_DEAMINASES_2"/>
    <property type="match status" value="1"/>
</dbReference>
<evidence type="ECO:0000256" key="7">
    <source>
        <dbReference type="ARBA" id="ARBA00022801"/>
    </source>
</evidence>
<evidence type="ECO:0000256" key="2">
    <source>
        <dbReference type="ARBA" id="ARBA00003949"/>
    </source>
</evidence>
<dbReference type="NCBIfam" id="TIGR01354">
    <property type="entry name" value="cyt_deam_tetra"/>
    <property type="match status" value="1"/>
</dbReference>
<evidence type="ECO:0000313" key="18">
    <source>
        <dbReference type="Proteomes" id="UP000502136"/>
    </source>
</evidence>
<dbReference type="GO" id="GO:0042802">
    <property type="term" value="F:identical protein binding"/>
    <property type="evidence" value="ECO:0007669"/>
    <property type="project" value="UniProtKB-ARBA"/>
</dbReference>
<sequence length="151" mass="16158">MSPTNQPIDKLLEQLTGPARQAMSRAYVPYSKFQVGAALLDEHGRIHQGCNVENGAYSPGNCAERTALFRAIADGCEPRTFQAILVVGDTPGPISPCGVCRQVLSELCGPDMPVVMTNLNGDQAVMTVAELLPGAFSLEDSRMDGHKEGNR</sequence>
<dbReference type="PANTHER" id="PTHR11644:SF2">
    <property type="entry name" value="CYTIDINE DEAMINASE"/>
    <property type="match status" value="1"/>
</dbReference>
<comment type="similarity">
    <text evidence="3 15">Belongs to the cytidine and deoxycytidylate deaminase family.</text>
</comment>
<dbReference type="InterPro" id="IPR006262">
    <property type="entry name" value="Cyt_deam_tetra"/>
</dbReference>
<dbReference type="InterPro" id="IPR016192">
    <property type="entry name" value="APOBEC/CMP_deaminase_Zn-bd"/>
</dbReference>
<evidence type="ECO:0000256" key="12">
    <source>
        <dbReference type="PIRSR" id="PIRSR606262-1"/>
    </source>
</evidence>
<dbReference type="Pfam" id="PF00383">
    <property type="entry name" value="dCMP_cyt_deam_1"/>
    <property type="match status" value="1"/>
</dbReference>
<feature type="binding site" evidence="14">
    <location>
        <position position="97"/>
    </location>
    <ligand>
        <name>Zn(2+)</name>
        <dbReference type="ChEBI" id="CHEBI:29105"/>
        <note>catalytic</note>
    </ligand>
</feature>
<feature type="binding site" evidence="14">
    <location>
        <position position="100"/>
    </location>
    <ligand>
        <name>Zn(2+)</name>
        <dbReference type="ChEBI" id="CHEBI:29105"/>
        <note>catalytic</note>
    </ligand>
</feature>
<evidence type="ECO:0000256" key="13">
    <source>
        <dbReference type="PIRSR" id="PIRSR606262-2"/>
    </source>
</evidence>
<feature type="active site" description="Proton donor" evidence="12">
    <location>
        <position position="64"/>
    </location>
</feature>
<dbReference type="Gene3D" id="3.40.140.10">
    <property type="entry name" value="Cytidine Deaminase, domain 2"/>
    <property type="match status" value="1"/>
</dbReference>
<reference evidence="17 18" key="1">
    <citation type="submission" date="2020-04" db="EMBL/GenBank/DDBJ databases">
        <title>Novel Paenibacillus strain UniB2 isolated from commercial digestive syrup.</title>
        <authorList>
            <person name="Thorat V."/>
            <person name="Kirdat K."/>
            <person name="Tiwarekar B."/>
            <person name="Yadav A."/>
        </authorList>
    </citation>
    <scope>NUCLEOTIDE SEQUENCE [LARGE SCALE GENOMIC DNA]</scope>
    <source>
        <strain evidence="17 18">UniB2</strain>
    </source>
</reference>
<dbReference type="RefSeq" id="WP_168908104.1">
    <property type="nucleotide sequence ID" value="NZ_CP051428.1"/>
</dbReference>
<evidence type="ECO:0000256" key="3">
    <source>
        <dbReference type="ARBA" id="ARBA00006576"/>
    </source>
</evidence>
<evidence type="ECO:0000256" key="5">
    <source>
        <dbReference type="ARBA" id="ARBA00018266"/>
    </source>
</evidence>
<comment type="catalytic activity">
    <reaction evidence="10 15">
        <text>2'-deoxycytidine + H2O + H(+) = 2'-deoxyuridine + NH4(+)</text>
        <dbReference type="Rhea" id="RHEA:13433"/>
        <dbReference type="ChEBI" id="CHEBI:15377"/>
        <dbReference type="ChEBI" id="CHEBI:15378"/>
        <dbReference type="ChEBI" id="CHEBI:15698"/>
        <dbReference type="ChEBI" id="CHEBI:16450"/>
        <dbReference type="ChEBI" id="CHEBI:28938"/>
        <dbReference type="EC" id="3.5.4.5"/>
    </reaction>
</comment>
<evidence type="ECO:0000256" key="11">
    <source>
        <dbReference type="ARBA" id="ARBA00049558"/>
    </source>
</evidence>
<evidence type="ECO:0000313" key="17">
    <source>
        <dbReference type="EMBL" id="QJC52548.1"/>
    </source>
</evidence>
<dbReference type="GO" id="GO:0072527">
    <property type="term" value="P:pyrimidine-containing compound metabolic process"/>
    <property type="evidence" value="ECO:0007669"/>
    <property type="project" value="UniProtKB-ARBA"/>
</dbReference>
<dbReference type="PANTHER" id="PTHR11644">
    <property type="entry name" value="CYTIDINE DEAMINASE"/>
    <property type="match status" value="1"/>
</dbReference>